<feature type="DNA-binding region" description="Homeobox" evidence="9">
    <location>
        <begin position="22"/>
        <end position="73"/>
    </location>
</feature>
<accession>A0AAJ6YFS9</accession>
<dbReference type="GO" id="GO:0006357">
    <property type="term" value="P:regulation of transcription by RNA polymerase II"/>
    <property type="evidence" value="ECO:0007669"/>
    <property type="project" value="TreeGrafter"/>
</dbReference>
<sequence>MINSMLPQKLSKTECRIIHVTANQETVLQEQFNKWPKNPHKADVVLLAAETGLSEENVQVWYSLKLAHLRKEQGLGGGFRLNCNYQLLNL</sequence>
<keyword evidence="8 9" id="KW-0539">Nucleus</keyword>
<organism evidence="12 13">
    <name type="scientific">Ceratosolen solmsi marchali</name>
    <dbReference type="NCBI Taxonomy" id="326594"/>
    <lineage>
        <taxon>Eukaryota</taxon>
        <taxon>Metazoa</taxon>
        <taxon>Ecdysozoa</taxon>
        <taxon>Arthropoda</taxon>
        <taxon>Hexapoda</taxon>
        <taxon>Insecta</taxon>
        <taxon>Pterygota</taxon>
        <taxon>Neoptera</taxon>
        <taxon>Endopterygota</taxon>
        <taxon>Hymenoptera</taxon>
        <taxon>Apocrita</taxon>
        <taxon>Proctotrupomorpha</taxon>
        <taxon>Chalcidoidea</taxon>
        <taxon>Agaonidae</taxon>
        <taxon>Agaoninae</taxon>
        <taxon>Ceratosolen</taxon>
    </lineage>
</organism>
<evidence type="ECO:0000256" key="5">
    <source>
        <dbReference type="ARBA" id="ARBA00023015"/>
    </source>
</evidence>
<dbReference type="InterPro" id="IPR039162">
    <property type="entry name" value="HOPX"/>
</dbReference>
<evidence type="ECO:0000259" key="11">
    <source>
        <dbReference type="PROSITE" id="PS50071"/>
    </source>
</evidence>
<dbReference type="GO" id="GO:0005634">
    <property type="term" value="C:nucleus"/>
    <property type="evidence" value="ECO:0007669"/>
    <property type="project" value="UniProtKB-SubCell"/>
</dbReference>
<dbReference type="InterPro" id="IPR001356">
    <property type="entry name" value="HD"/>
</dbReference>
<proteinExistence type="predicted"/>
<dbReference type="GO" id="GO:0003677">
    <property type="term" value="F:DNA binding"/>
    <property type="evidence" value="ECO:0007669"/>
    <property type="project" value="UniProtKB-UniRule"/>
</dbReference>
<dbReference type="Gene3D" id="1.10.10.60">
    <property type="entry name" value="Homeodomain-like"/>
    <property type="match status" value="1"/>
</dbReference>
<evidence type="ECO:0000256" key="3">
    <source>
        <dbReference type="ARBA" id="ARBA00022473"/>
    </source>
</evidence>
<keyword evidence="9 10" id="KW-0238">DNA-binding</keyword>
<dbReference type="InterPro" id="IPR009057">
    <property type="entry name" value="Homeodomain-like_sf"/>
</dbReference>
<evidence type="ECO:0000256" key="9">
    <source>
        <dbReference type="PROSITE-ProRule" id="PRU00108"/>
    </source>
</evidence>
<evidence type="ECO:0000256" key="8">
    <source>
        <dbReference type="ARBA" id="ARBA00023242"/>
    </source>
</evidence>
<dbReference type="SUPFAM" id="SSF46689">
    <property type="entry name" value="Homeodomain-like"/>
    <property type="match status" value="1"/>
</dbReference>
<evidence type="ECO:0000256" key="7">
    <source>
        <dbReference type="ARBA" id="ARBA00023163"/>
    </source>
</evidence>
<dbReference type="GeneID" id="105361715"/>
<dbReference type="KEGG" id="csol:105361715"/>
<evidence type="ECO:0000256" key="6">
    <source>
        <dbReference type="ARBA" id="ARBA00023155"/>
    </source>
</evidence>
<evidence type="ECO:0000313" key="13">
    <source>
        <dbReference type="RefSeq" id="XP_011497268.1"/>
    </source>
</evidence>
<evidence type="ECO:0000256" key="2">
    <source>
        <dbReference type="ARBA" id="ARBA00021327"/>
    </source>
</evidence>
<dbReference type="GO" id="GO:0030154">
    <property type="term" value="P:cell differentiation"/>
    <property type="evidence" value="ECO:0007669"/>
    <property type="project" value="InterPro"/>
</dbReference>
<keyword evidence="5" id="KW-0805">Transcription regulation</keyword>
<reference evidence="13" key="1">
    <citation type="submission" date="2025-08" db="UniProtKB">
        <authorList>
            <consortium name="RefSeq"/>
        </authorList>
    </citation>
    <scope>IDENTIFICATION</scope>
</reference>
<dbReference type="PANTHER" id="PTHR21408">
    <property type="entry name" value="HOMEODOMAIN-ONLY PROTEIN"/>
    <property type="match status" value="1"/>
</dbReference>
<dbReference type="AlphaFoldDB" id="A0AAJ6YFS9"/>
<dbReference type="RefSeq" id="XP_011497268.1">
    <property type="nucleotide sequence ID" value="XM_011498966.1"/>
</dbReference>
<keyword evidence="6 9" id="KW-0371">Homeobox</keyword>
<keyword evidence="12" id="KW-1185">Reference proteome</keyword>
<dbReference type="PANTHER" id="PTHR21408:SF1">
    <property type="entry name" value="HOMEODOMAIN-ONLY PROTEIN"/>
    <property type="match status" value="1"/>
</dbReference>
<evidence type="ECO:0000256" key="4">
    <source>
        <dbReference type="ARBA" id="ARBA00022491"/>
    </source>
</evidence>
<dbReference type="Proteomes" id="UP000695007">
    <property type="component" value="Unplaced"/>
</dbReference>
<dbReference type="SMART" id="SM00389">
    <property type="entry name" value="HOX"/>
    <property type="match status" value="1"/>
</dbReference>
<dbReference type="PROSITE" id="PS50071">
    <property type="entry name" value="HOMEOBOX_2"/>
    <property type="match status" value="1"/>
</dbReference>
<dbReference type="Pfam" id="PF00046">
    <property type="entry name" value="Homeodomain"/>
    <property type="match status" value="1"/>
</dbReference>
<keyword evidence="3" id="KW-0217">Developmental protein</keyword>
<gene>
    <name evidence="13" type="primary">LOC105361715</name>
</gene>
<evidence type="ECO:0000313" key="12">
    <source>
        <dbReference type="Proteomes" id="UP000695007"/>
    </source>
</evidence>
<protein>
    <recommendedName>
        <fullName evidence="2">Homeodomain-only protein</fullName>
    </recommendedName>
</protein>
<feature type="domain" description="Homeobox" evidence="11">
    <location>
        <begin position="20"/>
        <end position="72"/>
    </location>
</feature>
<keyword evidence="7" id="KW-0804">Transcription</keyword>
<evidence type="ECO:0000256" key="10">
    <source>
        <dbReference type="RuleBase" id="RU000682"/>
    </source>
</evidence>
<dbReference type="CDD" id="cd00086">
    <property type="entry name" value="homeodomain"/>
    <property type="match status" value="1"/>
</dbReference>
<name>A0AAJ6YFS9_9HYME</name>
<keyword evidence="4" id="KW-0678">Repressor</keyword>
<comment type="subcellular location">
    <subcellularLocation>
        <location evidence="1 9 10">Nucleus</location>
    </subcellularLocation>
</comment>
<evidence type="ECO:0000256" key="1">
    <source>
        <dbReference type="ARBA" id="ARBA00004123"/>
    </source>
</evidence>